<proteinExistence type="predicted"/>
<evidence type="ECO:0000256" key="2">
    <source>
        <dbReference type="ARBA" id="ARBA00022989"/>
    </source>
</evidence>
<dbReference type="InterPro" id="IPR020846">
    <property type="entry name" value="MFS_dom"/>
</dbReference>
<keyword evidence="2" id="KW-1133">Transmembrane helix</keyword>
<sequence length="403" mass="42477">MNKNQTRRSAALSLGFLLFAVVVLAVNLRAPLVALGPVVGFIRDELGVSGSFMGMVAALPLLAFALFSPLAAQLAKRFGMENVLIGSIVLMIAGIALRSAYPSATLLMWGTIILSAAIAMGNVLLPALAKRNLPTRVGLVVGTLSAAMSVSATLAAAWAVPLAQWQNWRWSLGVWWPFAAFALVIWCLARKNLRTNAVETPPQRSDGLNVWRSPTAWCISAFMGIQSLMFYSVVSFLPSVLVEKGMTALAAGGHSSLLQVASLVGALSITALLGKTYKTQQVILAAALILTVGIAGIWLGNQASMWLWVVCTGFGASAVFSAALMLFAMRTDSPQQAASLSGMAQAVGYLIAVAGPLGMGVLYDVFGSWSASMGVLTGLMAIECLLAWFAANPKTLAQMQRHT</sequence>
<dbReference type="PANTHER" id="PTHR23523">
    <property type="match status" value="1"/>
</dbReference>
<dbReference type="InterPro" id="IPR011701">
    <property type="entry name" value="MFS"/>
</dbReference>
<keyword evidence="3" id="KW-0472">Membrane</keyword>
<reference evidence="4" key="1">
    <citation type="journal article" name="Emerg. Infect. Dis.">
        <title>Two cases of a newly characterized neisseria species.</title>
        <authorList>
            <person name="Mustapha M."/>
            <person name="Lemos A.P.S."/>
            <person name="Harrison L.H."/>
            <person name="Vantyne D."/>
            <person name="Sacchi C.T."/>
        </authorList>
    </citation>
    <scope>NUCLEOTIDE SEQUENCE</scope>
    <source>
        <strain evidence="4">N.95.16</strain>
    </source>
</reference>
<dbReference type="Proteomes" id="UP000486297">
    <property type="component" value="Unassembled WGS sequence"/>
</dbReference>
<dbReference type="GO" id="GO:0022857">
    <property type="term" value="F:transmembrane transporter activity"/>
    <property type="evidence" value="ECO:0007669"/>
    <property type="project" value="InterPro"/>
</dbReference>
<protein>
    <submittedName>
        <fullName evidence="4">MFS transporter</fullName>
    </submittedName>
</protein>
<gene>
    <name evidence="4" type="ORF">GJU80_05110</name>
</gene>
<dbReference type="Gene3D" id="1.20.1250.20">
    <property type="entry name" value="MFS general substrate transporter like domains"/>
    <property type="match status" value="1"/>
</dbReference>
<organism evidence="4 5">
    <name type="scientific">Neisseria brasiliensis</name>
    <dbReference type="NCBI Taxonomy" id="2666100"/>
    <lineage>
        <taxon>Bacteria</taxon>
        <taxon>Pseudomonadati</taxon>
        <taxon>Pseudomonadota</taxon>
        <taxon>Betaproteobacteria</taxon>
        <taxon>Neisseriales</taxon>
        <taxon>Neisseriaceae</taxon>
        <taxon>Neisseria</taxon>
    </lineage>
</organism>
<dbReference type="InterPro" id="IPR052524">
    <property type="entry name" value="MFS_Cyanate_Porter"/>
</dbReference>
<keyword evidence="1" id="KW-0812">Transmembrane</keyword>
<evidence type="ECO:0000256" key="1">
    <source>
        <dbReference type="ARBA" id="ARBA00022692"/>
    </source>
</evidence>
<dbReference type="EMBL" id="WJXO01000001">
    <property type="protein sequence ID" value="MRN37883.1"/>
    <property type="molecule type" value="Genomic_DNA"/>
</dbReference>
<evidence type="ECO:0000313" key="4">
    <source>
        <dbReference type="EMBL" id="MRN37883.1"/>
    </source>
</evidence>
<keyword evidence="5" id="KW-1185">Reference proteome</keyword>
<comment type="caution">
    <text evidence="4">The sequence shown here is derived from an EMBL/GenBank/DDBJ whole genome shotgun (WGS) entry which is preliminary data.</text>
</comment>
<dbReference type="PANTHER" id="PTHR23523:SF2">
    <property type="entry name" value="2-NITROIMIDAZOLE TRANSPORTER"/>
    <property type="match status" value="1"/>
</dbReference>
<dbReference type="InterPro" id="IPR036259">
    <property type="entry name" value="MFS_trans_sf"/>
</dbReference>
<evidence type="ECO:0000313" key="5">
    <source>
        <dbReference type="Proteomes" id="UP000486297"/>
    </source>
</evidence>
<accession>A0A5Q3RXZ5</accession>
<dbReference type="AlphaFoldDB" id="A0A5Q3RXZ5"/>
<dbReference type="Pfam" id="PF07690">
    <property type="entry name" value="MFS_1"/>
    <property type="match status" value="1"/>
</dbReference>
<evidence type="ECO:0000256" key="3">
    <source>
        <dbReference type="ARBA" id="ARBA00023136"/>
    </source>
</evidence>
<dbReference type="PROSITE" id="PS50850">
    <property type="entry name" value="MFS"/>
    <property type="match status" value="1"/>
</dbReference>
<dbReference type="SUPFAM" id="SSF103473">
    <property type="entry name" value="MFS general substrate transporter"/>
    <property type="match status" value="1"/>
</dbReference>
<dbReference type="RefSeq" id="WP_095501930.1">
    <property type="nucleotide sequence ID" value="NZ_CP046027.1"/>
</dbReference>
<name>A0A5Q3RXZ5_9NEIS</name>